<dbReference type="GO" id="GO:0030497">
    <property type="term" value="P:fatty acid elongation"/>
    <property type="evidence" value="ECO:0007669"/>
    <property type="project" value="TreeGrafter"/>
</dbReference>
<dbReference type="EMBL" id="BKAJ01000058">
    <property type="protein sequence ID" value="GEP56225.1"/>
    <property type="molecule type" value="Genomic_DNA"/>
</dbReference>
<dbReference type="PANTHER" id="PTHR42760:SF40">
    <property type="entry name" value="3-OXOACYL-[ACYL-CARRIER-PROTEIN] REDUCTASE, CHLOROPLASTIC"/>
    <property type="match status" value="1"/>
</dbReference>
<dbReference type="CDD" id="cd05233">
    <property type="entry name" value="SDR_c"/>
    <property type="match status" value="1"/>
</dbReference>
<dbReference type="InterPro" id="IPR036291">
    <property type="entry name" value="NAD(P)-bd_dom_sf"/>
</dbReference>
<dbReference type="PRINTS" id="PR00081">
    <property type="entry name" value="GDHRDH"/>
</dbReference>
<dbReference type="InterPro" id="IPR002347">
    <property type="entry name" value="SDR_fam"/>
</dbReference>
<dbReference type="PANTHER" id="PTHR42760">
    <property type="entry name" value="SHORT-CHAIN DEHYDROGENASES/REDUCTASES FAMILY MEMBER"/>
    <property type="match status" value="1"/>
</dbReference>
<proteinExistence type="inferred from homology"/>
<comment type="similarity">
    <text evidence="1 2">Belongs to the short-chain dehydrogenases/reductases (SDR) family.</text>
</comment>
<evidence type="ECO:0000313" key="4">
    <source>
        <dbReference type="Proteomes" id="UP000321058"/>
    </source>
</evidence>
<reference evidence="3 4" key="1">
    <citation type="submission" date="2019-07" db="EMBL/GenBank/DDBJ databases">
        <title>Whole genome shotgun sequence of Reyranella soli NBRC 108950.</title>
        <authorList>
            <person name="Hosoyama A."/>
            <person name="Uohara A."/>
            <person name="Ohji S."/>
            <person name="Ichikawa N."/>
        </authorList>
    </citation>
    <scope>NUCLEOTIDE SEQUENCE [LARGE SCALE GENOMIC DNA]</scope>
    <source>
        <strain evidence="3 4">NBRC 108950</strain>
    </source>
</reference>
<evidence type="ECO:0000256" key="2">
    <source>
        <dbReference type="RuleBase" id="RU000363"/>
    </source>
</evidence>
<evidence type="ECO:0000313" key="3">
    <source>
        <dbReference type="EMBL" id="GEP56225.1"/>
    </source>
</evidence>
<keyword evidence="4" id="KW-1185">Reference proteome</keyword>
<dbReference type="GO" id="GO:0016616">
    <property type="term" value="F:oxidoreductase activity, acting on the CH-OH group of donors, NAD or NADP as acceptor"/>
    <property type="evidence" value="ECO:0007669"/>
    <property type="project" value="TreeGrafter"/>
</dbReference>
<dbReference type="PRINTS" id="PR00080">
    <property type="entry name" value="SDRFAMILY"/>
</dbReference>
<dbReference type="AlphaFoldDB" id="A0A512NBA5"/>
<comment type="caution">
    <text evidence="3">The sequence shown here is derived from an EMBL/GenBank/DDBJ whole genome shotgun (WGS) entry which is preliminary data.</text>
</comment>
<evidence type="ECO:0000256" key="1">
    <source>
        <dbReference type="ARBA" id="ARBA00006484"/>
    </source>
</evidence>
<dbReference type="Proteomes" id="UP000321058">
    <property type="component" value="Unassembled WGS sequence"/>
</dbReference>
<accession>A0A512NBA5</accession>
<dbReference type="Gene3D" id="3.40.50.720">
    <property type="entry name" value="NAD(P)-binding Rossmann-like Domain"/>
    <property type="match status" value="1"/>
</dbReference>
<dbReference type="FunFam" id="3.40.50.720:FF:000084">
    <property type="entry name" value="Short-chain dehydrogenase reductase"/>
    <property type="match status" value="1"/>
</dbReference>
<dbReference type="SUPFAM" id="SSF51735">
    <property type="entry name" value="NAD(P)-binding Rossmann-fold domains"/>
    <property type="match status" value="1"/>
</dbReference>
<protein>
    <submittedName>
        <fullName evidence="3">Beta-ketoacyl-ACP reductase</fullName>
    </submittedName>
</protein>
<organism evidence="3 4">
    <name type="scientific">Reyranella soli</name>
    <dbReference type="NCBI Taxonomy" id="1230389"/>
    <lineage>
        <taxon>Bacteria</taxon>
        <taxon>Pseudomonadati</taxon>
        <taxon>Pseudomonadota</taxon>
        <taxon>Alphaproteobacteria</taxon>
        <taxon>Hyphomicrobiales</taxon>
        <taxon>Reyranellaceae</taxon>
        <taxon>Reyranella</taxon>
    </lineage>
</organism>
<gene>
    <name evidence="3" type="ORF">RSO01_33910</name>
</gene>
<dbReference type="Pfam" id="PF00106">
    <property type="entry name" value="adh_short"/>
    <property type="match status" value="1"/>
</dbReference>
<sequence>MDRMVETKVAIVTGGAGGIGKSTVRRLLDSGHAVFVIDANQDALDALKAEFAAAADRLDVCRADVTDELQVVDAVKRADNRFGSLYALVHIAGGAGPKRARDIEEFELKDWSHVIDLNLTSAFLAARAVVPLLRRQRRGRIVLFSSIIADGEKGPLTTVTGRLPYATAKAALLGFTSQLAKDLAEWGVTVNALMPGLILGEQGTRIRDRFDRLQPQERAALLAGYPAGKPGSGDDVAAVVDFLLSDSAGFISGVALPIDGAYR</sequence>
<name>A0A512NBA5_9HYPH</name>